<keyword evidence="3 6" id="KW-0547">Nucleotide-binding</keyword>
<evidence type="ECO:0000259" key="8">
    <source>
        <dbReference type="PROSITE" id="PS50011"/>
    </source>
</evidence>
<dbReference type="PROSITE" id="PS00108">
    <property type="entry name" value="PROTEIN_KINASE_ST"/>
    <property type="match status" value="1"/>
</dbReference>
<name>A0A822ZS74_NELNU</name>
<feature type="binding site" evidence="6">
    <location>
        <position position="24"/>
    </location>
    <ligand>
        <name>ATP</name>
        <dbReference type="ChEBI" id="CHEBI:30616"/>
    </ligand>
</feature>
<keyword evidence="5 6" id="KW-0067">ATP-binding</keyword>
<feature type="domain" description="Protein kinase" evidence="8">
    <location>
        <begin position="1"/>
        <end position="149"/>
    </location>
</feature>
<evidence type="ECO:0000256" key="1">
    <source>
        <dbReference type="ARBA" id="ARBA00022527"/>
    </source>
</evidence>
<evidence type="ECO:0000256" key="5">
    <source>
        <dbReference type="ARBA" id="ARBA00022840"/>
    </source>
</evidence>
<dbReference type="InterPro" id="IPR008271">
    <property type="entry name" value="Ser/Thr_kinase_AS"/>
</dbReference>
<keyword evidence="4" id="KW-0418">Kinase</keyword>
<dbReference type="PROSITE" id="PS00107">
    <property type="entry name" value="PROTEIN_KINASE_ATP"/>
    <property type="match status" value="1"/>
</dbReference>
<dbReference type="Pfam" id="PF07714">
    <property type="entry name" value="PK_Tyr_Ser-Thr"/>
    <property type="match status" value="1"/>
</dbReference>
<dbReference type="SMART" id="SM00220">
    <property type="entry name" value="S_TKc"/>
    <property type="match status" value="1"/>
</dbReference>
<evidence type="ECO:0000256" key="7">
    <source>
        <dbReference type="RuleBase" id="RU000304"/>
    </source>
</evidence>
<dbReference type="InterPro" id="IPR017441">
    <property type="entry name" value="Protein_kinase_ATP_BS"/>
</dbReference>
<dbReference type="InterPro" id="IPR046958">
    <property type="entry name" value="RBK1/2/STUNTED"/>
</dbReference>
<comment type="caution">
    <text evidence="9">The sequence shown here is derived from an EMBL/GenBank/DDBJ whole genome shotgun (WGS) entry which is preliminary data.</text>
</comment>
<dbReference type="GO" id="GO:0004674">
    <property type="term" value="F:protein serine/threonine kinase activity"/>
    <property type="evidence" value="ECO:0007669"/>
    <property type="project" value="UniProtKB-KW"/>
</dbReference>
<gene>
    <name evidence="9" type="ORF">HUJ06_004016</name>
</gene>
<dbReference type="InterPro" id="IPR011009">
    <property type="entry name" value="Kinase-like_dom_sf"/>
</dbReference>
<dbReference type="GO" id="GO:0005524">
    <property type="term" value="F:ATP binding"/>
    <property type="evidence" value="ECO:0007669"/>
    <property type="project" value="UniProtKB-UniRule"/>
</dbReference>
<evidence type="ECO:0000256" key="2">
    <source>
        <dbReference type="ARBA" id="ARBA00022679"/>
    </source>
</evidence>
<dbReference type="SUPFAM" id="SSF56112">
    <property type="entry name" value="Protein kinase-like (PK-like)"/>
    <property type="match status" value="1"/>
</dbReference>
<evidence type="ECO:0000313" key="10">
    <source>
        <dbReference type="Proteomes" id="UP000607653"/>
    </source>
</evidence>
<dbReference type="AlphaFoldDB" id="A0A822ZS74"/>
<organism evidence="9 10">
    <name type="scientific">Nelumbo nucifera</name>
    <name type="common">Sacred lotus</name>
    <dbReference type="NCBI Taxonomy" id="4432"/>
    <lineage>
        <taxon>Eukaryota</taxon>
        <taxon>Viridiplantae</taxon>
        <taxon>Streptophyta</taxon>
        <taxon>Embryophyta</taxon>
        <taxon>Tracheophyta</taxon>
        <taxon>Spermatophyta</taxon>
        <taxon>Magnoliopsida</taxon>
        <taxon>Proteales</taxon>
        <taxon>Nelumbonaceae</taxon>
        <taxon>Nelumbo</taxon>
    </lineage>
</organism>
<dbReference type="PANTHER" id="PTHR47987">
    <property type="entry name" value="OS08G0249100 PROTEIN"/>
    <property type="match status" value="1"/>
</dbReference>
<keyword evidence="1 7" id="KW-0723">Serine/threonine-protein kinase</keyword>
<evidence type="ECO:0000256" key="3">
    <source>
        <dbReference type="ARBA" id="ARBA00022741"/>
    </source>
</evidence>
<keyword evidence="2" id="KW-0808">Transferase</keyword>
<accession>A0A822ZS74</accession>
<dbReference type="PROSITE" id="PS50011">
    <property type="entry name" value="PROTEIN_KINASE_DOM"/>
    <property type="match status" value="1"/>
</dbReference>
<sequence length="149" mass="16602">MVGKGGYAEVYKGVLKDGRVIAVKRLSRASTDERKEKEFLTELGTIGHVHHPNVSALLGCCIDNGLHLIFEFSSHGSVASLLHEENSAPIAWKIRYKIAIGTARGLHYLHKGCPRRIIHRDIKASNILLTVDFEPQVDLWNNSLFCCVI</sequence>
<reference evidence="9 10" key="1">
    <citation type="journal article" date="2020" name="Mol. Biol. Evol.">
        <title>Distinct Expression and Methylation Patterns for Genes with Different Fates following a Single Whole-Genome Duplication in Flowering Plants.</title>
        <authorList>
            <person name="Shi T."/>
            <person name="Rahmani R.S."/>
            <person name="Gugger P.F."/>
            <person name="Wang M."/>
            <person name="Li H."/>
            <person name="Zhang Y."/>
            <person name="Li Z."/>
            <person name="Wang Q."/>
            <person name="Van de Peer Y."/>
            <person name="Marchal K."/>
            <person name="Chen J."/>
        </authorList>
    </citation>
    <scope>NUCLEOTIDE SEQUENCE [LARGE SCALE GENOMIC DNA]</scope>
    <source>
        <tissue evidence="9">Leaf</tissue>
    </source>
</reference>
<comment type="similarity">
    <text evidence="7">Belongs to the protein kinase superfamily.</text>
</comment>
<keyword evidence="10" id="KW-1185">Reference proteome</keyword>
<evidence type="ECO:0000313" key="9">
    <source>
        <dbReference type="EMBL" id="DAD45786.1"/>
    </source>
</evidence>
<evidence type="ECO:0000256" key="6">
    <source>
        <dbReference type="PROSITE-ProRule" id="PRU10141"/>
    </source>
</evidence>
<dbReference type="InterPro" id="IPR001245">
    <property type="entry name" value="Ser-Thr/Tyr_kinase_cat_dom"/>
</dbReference>
<protein>
    <recommendedName>
        <fullName evidence="8">Protein kinase domain-containing protein</fullName>
    </recommendedName>
</protein>
<dbReference type="Gene3D" id="3.30.200.20">
    <property type="entry name" value="Phosphorylase Kinase, domain 1"/>
    <property type="match status" value="1"/>
</dbReference>
<dbReference type="Proteomes" id="UP000607653">
    <property type="component" value="Unassembled WGS sequence"/>
</dbReference>
<dbReference type="PANTHER" id="PTHR47987:SF20">
    <property type="entry name" value="OS04G0654600 PROTEIN"/>
    <property type="match status" value="1"/>
</dbReference>
<dbReference type="EMBL" id="DUZY01000007">
    <property type="protein sequence ID" value="DAD45786.1"/>
    <property type="molecule type" value="Genomic_DNA"/>
</dbReference>
<dbReference type="InterPro" id="IPR000719">
    <property type="entry name" value="Prot_kinase_dom"/>
</dbReference>
<dbReference type="Gene3D" id="1.10.510.10">
    <property type="entry name" value="Transferase(Phosphotransferase) domain 1"/>
    <property type="match status" value="1"/>
</dbReference>
<proteinExistence type="inferred from homology"/>
<evidence type="ECO:0000256" key="4">
    <source>
        <dbReference type="ARBA" id="ARBA00022777"/>
    </source>
</evidence>